<comment type="caution">
    <text evidence="3">The sequence shown here is derived from an EMBL/GenBank/DDBJ whole genome shotgun (WGS) entry which is preliminary data.</text>
</comment>
<evidence type="ECO:0000256" key="1">
    <source>
        <dbReference type="SAM" id="MobiDB-lite"/>
    </source>
</evidence>
<feature type="compositionally biased region" description="Polar residues" evidence="1">
    <location>
        <begin position="208"/>
        <end position="230"/>
    </location>
</feature>
<sequence length="230" mass="25531">MVQDLNRTFMFARTIAFGIASLFAFISLAMAAAVTQFTSKYYDGFYSFAALAIVTSVLTLATLPVLWFLSSFRKSAITSIVAVELGWTSFLWILWLSTGASTADAPWLGSCRSFYYNVGERMWERMCSETQALTAFSFLTWITLLVYSVTLLVLVIRQHSRGNLNVWTNYIAETDFAAPPTANAGTHAEPKIAPSAENSPVVGGQYYPPQNHQMAPQPVYQQTTSPYPQV</sequence>
<feature type="region of interest" description="Disordered" evidence="1">
    <location>
        <begin position="203"/>
        <end position="230"/>
    </location>
</feature>
<evidence type="ECO:0000313" key="4">
    <source>
        <dbReference type="Proteomes" id="UP000567179"/>
    </source>
</evidence>
<evidence type="ECO:0008006" key="5">
    <source>
        <dbReference type="Google" id="ProtNLM"/>
    </source>
</evidence>
<keyword evidence="4" id="KW-1185">Reference proteome</keyword>
<keyword evidence="2" id="KW-0812">Transmembrane</keyword>
<protein>
    <recommendedName>
        <fullName evidence="5">MARVEL domain-containing protein</fullName>
    </recommendedName>
</protein>
<keyword evidence="2" id="KW-1133">Transmembrane helix</keyword>
<feature type="transmembrane region" description="Helical" evidence="2">
    <location>
        <begin position="132"/>
        <end position="156"/>
    </location>
</feature>
<gene>
    <name evidence="3" type="ORF">D9619_001202</name>
</gene>
<dbReference type="AlphaFoldDB" id="A0A8H5BCJ7"/>
<evidence type="ECO:0000256" key="2">
    <source>
        <dbReference type="SAM" id="Phobius"/>
    </source>
</evidence>
<proteinExistence type="predicted"/>
<dbReference type="EMBL" id="JAACJJ010000028">
    <property type="protein sequence ID" value="KAF5320739.1"/>
    <property type="molecule type" value="Genomic_DNA"/>
</dbReference>
<feature type="transmembrane region" description="Helical" evidence="2">
    <location>
        <begin position="76"/>
        <end position="95"/>
    </location>
</feature>
<keyword evidence="2" id="KW-0472">Membrane</keyword>
<organism evidence="3 4">
    <name type="scientific">Psilocybe cf. subviscida</name>
    <dbReference type="NCBI Taxonomy" id="2480587"/>
    <lineage>
        <taxon>Eukaryota</taxon>
        <taxon>Fungi</taxon>
        <taxon>Dikarya</taxon>
        <taxon>Basidiomycota</taxon>
        <taxon>Agaricomycotina</taxon>
        <taxon>Agaricomycetes</taxon>
        <taxon>Agaricomycetidae</taxon>
        <taxon>Agaricales</taxon>
        <taxon>Agaricineae</taxon>
        <taxon>Strophariaceae</taxon>
        <taxon>Psilocybe</taxon>
    </lineage>
</organism>
<evidence type="ECO:0000313" key="3">
    <source>
        <dbReference type="EMBL" id="KAF5320739.1"/>
    </source>
</evidence>
<feature type="transmembrane region" description="Helical" evidence="2">
    <location>
        <begin position="47"/>
        <end position="69"/>
    </location>
</feature>
<dbReference type="Proteomes" id="UP000567179">
    <property type="component" value="Unassembled WGS sequence"/>
</dbReference>
<reference evidence="3 4" key="1">
    <citation type="journal article" date="2020" name="ISME J.">
        <title>Uncovering the hidden diversity of litter-decomposition mechanisms in mushroom-forming fungi.</title>
        <authorList>
            <person name="Floudas D."/>
            <person name="Bentzer J."/>
            <person name="Ahren D."/>
            <person name="Johansson T."/>
            <person name="Persson P."/>
            <person name="Tunlid A."/>
        </authorList>
    </citation>
    <scope>NUCLEOTIDE SEQUENCE [LARGE SCALE GENOMIC DNA]</scope>
    <source>
        <strain evidence="3 4">CBS 101986</strain>
    </source>
</reference>
<name>A0A8H5BCJ7_9AGAR</name>
<dbReference type="OrthoDB" id="3364107at2759"/>
<accession>A0A8H5BCJ7</accession>